<name>A0A9N9BAU4_9GLOM</name>
<gene>
    <name evidence="1" type="ORF">PBRASI_LOCUS5459</name>
</gene>
<proteinExistence type="predicted"/>
<organism evidence="1 2">
    <name type="scientific">Paraglomus brasilianum</name>
    <dbReference type="NCBI Taxonomy" id="144538"/>
    <lineage>
        <taxon>Eukaryota</taxon>
        <taxon>Fungi</taxon>
        <taxon>Fungi incertae sedis</taxon>
        <taxon>Mucoromycota</taxon>
        <taxon>Glomeromycotina</taxon>
        <taxon>Glomeromycetes</taxon>
        <taxon>Paraglomerales</taxon>
        <taxon>Paraglomeraceae</taxon>
        <taxon>Paraglomus</taxon>
    </lineage>
</organism>
<reference evidence="1" key="1">
    <citation type="submission" date="2021-06" db="EMBL/GenBank/DDBJ databases">
        <authorList>
            <person name="Kallberg Y."/>
            <person name="Tangrot J."/>
            <person name="Rosling A."/>
        </authorList>
    </citation>
    <scope>NUCLEOTIDE SEQUENCE</scope>
    <source>
        <strain evidence="1">BR232B</strain>
    </source>
</reference>
<comment type="caution">
    <text evidence="1">The sequence shown here is derived from an EMBL/GenBank/DDBJ whole genome shotgun (WGS) entry which is preliminary data.</text>
</comment>
<protein>
    <submittedName>
        <fullName evidence="1">9344_t:CDS:1</fullName>
    </submittedName>
</protein>
<dbReference type="EMBL" id="CAJVPI010000639">
    <property type="protein sequence ID" value="CAG8558412.1"/>
    <property type="molecule type" value="Genomic_DNA"/>
</dbReference>
<dbReference type="AlphaFoldDB" id="A0A9N9BAU4"/>
<keyword evidence="2" id="KW-1185">Reference proteome</keyword>
<evidence type="ECO:0000313" key="1">
    <source>
        <dbReference type="EMBL" id="CAG8558412.1"/>
    </source>
</evidence>
<dbReference type="Proteomes" id="UP000789739">
    <property type="component" value="Unassembled WGS sequence"/>
</dbReference>
<sequence length="151" mass="17551">MAFKDDNLFARWKDETGVCAECDNINRFMVEKDLNCKPKSEGVVALFGHWLLFSEKIPDSLKRFSPGTQKRIVQWYKTARKNNNNVDEDLEDDDIDQLGGRISKDWNRLAMADVEFGMEDRYHVDINNWCVRALPGSRQSLAWYVNNVTIS</sequence>
<evidence type="ECO:0000313" key="2">
    <source>
        <dbReference type="Proteomes" id="UP000789739"/>
    </source>
</evidence>
<accession>A0A9N9BAU4</accession>